<proteinExistence type="predicted"/>
<dbReference type="EMBL" id="JYDQ01000258">
    <property type="protein sequence ID" value="KRY09781.1"/>
    <property type="molecule type" value="Genomic_DNA"/>
</dbReference>
<protein>
    <submittedName>
        <fullName evidence="1">Uncharacterized protein</fullName>
    </submittedName>
</protein>
<dbReference type="Proteomes" id="UP000054783">
    <property type="component" value="Unassembled WGS sequence"/>
</dbReference>
<comment type="caution">
    <text evidence="1">The sequence shown here is derived from an EMBL/GenBank/DDBJ whole genome shotgun (WGS) entry which is preliminary data.</text>
</comment>
<keyword evidence="2" id="KW-1185">Reference proteome</keyword>
<organism evidence="1 2">
    <name type="scientific">Trichinella patagoniensis</name>
    <dbReference type="NCBI Taxonomy" id="990121"/>
    <lineage>
        <taxon>Eukaryota</taxon>
        <taxon>Metazoa</taxon>
        <taxon>Ecdysozoa</taxon>
        <taxon>Nematoda</taxon>
        <taxon>Enoplea</taxon>
        <taxon>Dorylaimia</taxon>
        <taxon>Trichinellida</taxon>
        <taxon>Trichinellidae</taxon>
        <taxon>Trichinella</taxon>
    </lineage>
</organism>
<name>A0A0V0ZB35_9BILA</name>
<evidence type="ECO:0000313" key="2">
    <source>
        <dbReference type="Proteomes" id="UP000054783"/>
    </source>
</evidence>
<evidence type="ECO:0000313" key="1">
    <source>
        <dbReference type="EMBL" id="KRY09781.1"/>
    </source>
</evidence>
<reference evidence="1 2" key="1">
    <citation type="submission" date="2015-01" db="EMBL/GenBank/DDBJ databases">
        <title>Evolution of Trichinella species and genotypes.</title>
        <authorList>
            <person name="Korhonen P.K."/>
            <person name="Edoardo P."/>
            <person name="Giuseppe L.R."/>
            <person name="Gasser R.B."/>
        </authorList>
    </citation>
    <scope>NUCLEOTIDE SEQUENCE [LARGE SCALE GENOMIC DNA]</scope>
    <source>
        <strain evidence="1">ISS2496</strain>
    </source>
</reference>
<sequence>MSNKHKKSEFRKKVLPFFKKNKSVAHEICNFREKLWNPKIDFMDISPSETNRECLAYPCIEISKVPTLEAHYSTTTGQISPKPCIPFCEQ</sequence>
<accession>A0A0V0ZB35</accession>
<gene>
    <name evidence="1" type="ORF">T12_14466</name>
</gene>
<dbReference type="AlphaFoldDB" id="A0A0V0ZB35"/>
<dbReference type="OrthoDB" id="10544236at2759"/>